<dbReference type="SUPFAM" id="SSF54928">
    <property type="entry name" value="RNA-binding domain, RBD"/>
    <property type="match status" value="1"/>
</dbReference>
<feature type="compositionally biased region" description="Low complexity" evidence="5">
    <location>
        <begin position="50"/>
        <end position="66"/>
    </location>
</feature>
<sequence>MTNPSKKASANLQLKQKRKTPEDTTDKTTQQKSTKKARKDDVQTQTEPSKIITKTTPKIATATAKAVTKDEPKKRSHVKPSLKPSTKTKKAAKVVPSPEEDSESQEESDSSDAESEVIQVKDVNDVVEEIDDDEKDKENEDEDHLVGFSSEEDSSDEELDQNADSVDISTLPSVVKGDAALKKRLDNAKAKQSEERGVIYLGRIPHGLYEDEMRGYFSQFGDVTRIRLSRNKKLAQQTGHSKHYAFIEFTSAEVAQIVSETMNNYLLMGHILQCRVIPKDQVHPELWVGANRKWRYVPHDRLVRLKHNRVRTSEEQERAEKKLIARQIKKQRKIKDKGIDYDIEPVGYRLPVEASA</sequence>
<evidence type="ECO:0000313" key="7">
    <source>
        <dbReference type="EMBL" id="GJJ13400.1"/>
    </source>
</evidence>
<evidence type="ECO:0000256" key="5">
    <source>
        <dbReference type="SAM" id="MobiDB-lite"/>
    </source>
</evidence>
<keyword evidence="3" id="KW-0539">Nucleus</keyword>
<keyword evidence="2 4" id="KW-0694">RNA-binding</keyword>
<dbReference type="SMART" id="SM00360">
    <property type="entry name" value="RRM"/>
    <property type="match status" value="1"/>
</dbReference>
<dbReference type="InterPro" id="IPR012677">
    <property type="entry name" value="Nucleotide-bd_a/b_plait_sf"/>
</dbReference>
<feature type="compositionally biased region" description="Basic residues" evidence="5">
    <location>
        <begin position="74"/>
        <end position="92"/>
    </location>
</feature>
<dbReference type="AlphaFoldDB" id="A0AAV5AKK3"/>
<evidence type="ECO:0000256" key="3">
    <source>
        <dbReference type="ARBA" id="ARBA00023242"/>
    </source>
</evidence>
<dbReference type="PANTHER" id="PTHR46754">
    <property type="entry name" value="MKI67 FHA DOMAIN-INTERACTING NUCLEOLAR PHOSPHOPROTEIN"/>
    <property type="match status" value="1"/>
</dbReference>
<organism evidence="7 8">
    <name type="scientific">Clathrus columnatus</name>
    <dbReference type="NCBI Taxonomy" id="1419009"/>
    <lineage>
        <taxon>Eukaryota</taxon>
        <taxon>Fungi</taxon>
        <taxon>Dikarya</taxon>
        <taxon>Basidiomycota</taxon>
        <taxon>Agaricomycotina</taxon>
        <taxon>Agaricomycetes</taxon>
        <taxon>Phallomycetidae</taxon>
        <taxon>Phallales</taxon>
        <taxon>Clathraceae</taxon>
        <taxon>Clathrus</taxon>
    </lineage>
</organism>
<dbReference type="GO" id="GO:0003723">
    <property type="term" value="F:RNA binding"/>
    <property type="evidence" value="ECO:0007669"/>
    <property type="project" value="UniProtKB-UniRule"/>
</dbReference>
<accession>A0AAV5AKK3</accession>
<dbReference type="Pfam" id="PF00076">
    <property type="entry name" value="RRM_1"/>
    <property type="match status" value="1"/>
</dbReference>
<dbReference type="GO" id="GO:0005730">
    <property type="term" value="C:nucleolus"/>
    <property type="evidence" value="ECO:0007669"/>
    <property type="project" value="UniProtKB-SubCell"/>
</dbReference>
<evidence type="ECO:0000256" key="2">
    <source>
        <dbReference type="ARBA" id="ARBA00022884"/>
    </source>
</evidence>
<comment type="subcellular location">
    <subcellularLocation>
        <location evidence="1">Nucleus</location>
        <location evidence="1">Nucleolus</location>
    </subcellularLocation>
</comment>
<dbReference type="Gene3D" id="3.30.70.330">
    <property type="match status" value="1"/>
</dbReference>
<protein>
    <recommendedName>
        <fullName evidence="6">RRM domain-containing protein</fullName>
    </recommendedName>
</protein>
<evidence type="ECO:0000259" key="6">
    <source>
        <dbReference type="PROSITE" id="PS50102"/>
    </source>
</evidence>
<keyword evidence="8" id="KW-1185">Reference proteome</keyword>
<dbReference type="InterPro" id="IPR000504">
    <property type="entry name" value="RRM_dom"/>
</dbReference>
<dbReference type="CDD" id="cd12307">
    <property type="entry name" value="RRM_NIFK_like"/>
    <property type="match status" value="1"/>
</dbReference>
<gene>
    <name evidence="7" type="ORF">Clacol_007654</name>
</gene>
<proteinExistence type="predicted"/>
<feature type="domain" description="RRM" evidence="6">
    <location>
        <begin position="197"/>
        <end position="279"/>
    </location>
</feature>
<feature type="compositionally biased region" description="Acidic residues" evidence="5">
    <location>
        <begin position="125"/>
        <end position="143"/>
    </location>
</feature>
<dbReference type="InterPro" id="IPR035979">
    <property type="entry name" value="RBD_domain_sf"/>
</dbReference>
<evidence type="ECO:0000256" key="4">
    <source>
        <dbReference type="PROSITE-ProRule" id="PRU00176"/>
    </source>
</evidence>
<evidence type="ECO:0000313" key="8">
    <source>
        <dbReference type="Proteomes" id="UP001050691"/>
    </source>
</evidence>
<dbReference type="EMBL" id="BPWL01000008">
    <property type="protein sequence ID" value="GJJ13400.1"/>
    <property type="molecule type" value="Genomic_DNA"/>
</dbReference>
<evidence type="ECO:0000256" key="1">
    <source>
        <dbReference type="ARBA" id="ARBA00004604"/>
    </source>
</evidence>
<dbReference type="PROSITE" id="PS50102">
    <property type="entry name" value="RRM"/>
    <property type="match status" value="1"/>
</dbReference>
<feature type="compositionally biased region" description="Acidic residues" evidence="5">
    <location>
        <begin position="150"/>
        <end position="161"/>
    </location>
</feature>
<comment type="caution">
    <text evidence="7">The sequence shown here is derived from an EMBL/GenBank/DDBJ whole genome shotgun (WGS) entry which is preliminary data.</text>
</comment>
<feature type="region of interest" description="Disordered" evidence="5">
    <location>
        <begin position="1"/>
        <end position="167"/>
    </location>
</feature>
<dbReference type="Proteomes" id="UP001050691">
    <property type="component" value="Unassembled WGS sequence"/>
</dbReference>
<feature type="compositionally biased region" description="Acidic residues" evidence="5">
    <location>
        <begin position="98"/>
        <end position="115"/>
    </location>
</feature>
<name>A0AAV5AKK3_9AGAM</name>
<feature type="compositionally biased region" description="Polar residues" evidence="5">
    <location>
        <begin position="1"/>
        <end position="14"/>
    </location>
</feature>
<reference evidence="7" key="1">
    <citation type="submission" date="2021-10" db="EMBL/GenBank/DDBJ databases">
        <title>De novo Genome Assembly of Clathrus columnatus (Basidiomycota, Fungi) Using Illumina and Nanopore Sequence Data.</title>
        <authorList>
            <person name="Ogiso-Tanaka E."/>
            <person name="Itagaki H."/>
            <person name="Hosoya T."/>
            <person name="Hosaka K."/>
        </authorList>
    </citation>
    <scope>NUCLEOTIDE SEQUENCE</scope>
    <source>
        <strain evidence="7">MO-923</strain>
    </source>
</reference>